<keyword evidence="3" id="KW-1185">Reference proteome</keyword>
<protein>
    <recommendedName>
        <fullName evidence="4">Transposase</fullName>
    </recommendedName>
</protein>
<proteinExistence type="predicted"/>
<comment type="caution">
    <text evidence="2">The sequence shown here is derived from an EMBL/GenBank/DDBJ whole genome shotgun (WGS) entry which is preliminary data.</text>
</comment>
<dbReference type="Proteomes" id="UP001156703">
    <property type="component" value="Unassembled WGS sequence"/>
</dbReference>
<dbReference type="EMBL" id="BSOO01000019">
    <property type="protein sequence ID" value="GLR48171.1"/>
    <property type="molecule type" value="Genomic_DNA"/>
</dbReference>
<evidence type="ECO:0000313" key="2">
    <source>
        <dbReference type="EMBL" id="GLR48171.1"/>
    </source>
</evidence>
<accession>A0ABQ5Z845</accession>
<gene>
    <name evidence="2" type="ORF">GCM10007925_18840</name>
</gene>
<sequence>MADGKAHVLPDELLAEKCRRHSVRRYGPLPRHEQRGFFKGVEQREDQRRDGHASPG</sequence>
<feature type="region of interest" description="Disordered" evidence="1">
    <location>
        <begin position="25"/>
        <end position="56"/>
    </location>
</feature>
<evidence type="ECO:0000313" key="3">
    <source>
        <dbReference type="Proteomes" id="UP001156703"/>
    </source>
</evidence>
<name>A0ABQ5Z845_9SPHN</name>
<reference evidence="3" key="1">
    <citation type="journal article" date="2019" name="Int. J. Syst. Evol. Microbiol.">
        <title>The Global Catalogue of Microorganisms (GCM) 10K type strain sequencing project: providing services to taxonomists for standard genome sequencing and annotation.</title>
        <authorList>
            <consortium name="The Broad Institute Genomics Platform"/>
            <consortium name="The Broad Institute Genome Sequencing Center for Infectious Disease"/>
            <person name="Wu L."/>
            <person name="Ma J."/>
        </authorList>
    </citation>
    <scope>NUCLEOTIDE SEQUENCE [LARGE SCALE GENOMIC DNA]</scope>
    <source>
        <strain evidence="3">NBRC 102146</strain>
    </source>
</reference>
<evidence type="ECO:0000256" key="1">
    <source>
        <dbReference type="SAM" id="MobiDB-lite"/>
    </source>
</evidence>
<feature type="compositionally biased region" description="Basic and acidic residues" evidence="1">
    <location>
        <begin position="30"/>
        <end position="56"/>
    </location>
</feature>
<evidence type="ECO:0008006" key="4">
    <source>
        <dbReference type="Google" id="ProtNLM"/>
    </source>
</evidence>
<organism evidence="2 3">
    <name type="scientific">Sphingomonas astaxanthinifaciens DSM 22298</name>
    <dbReference type="NCBI Taxonomy" id="1123267"/>
    <lineage>
        <taxon>Bacteria</taxon>
        <taxon>Pseudomonadati</taxon>
        <taxon>Pseudomonadota</taxon>
        <taxon>Alphaproteobacteria</taxon>
        <taxon>Sphingomonadales</taxon>
        <taxon>Sphingomonadaceae</taxon>
        <taxon>Sphingomonas</taxon>
    </lineage>
</organism>